<proteinExistence type="inferred from homology"/>
<evidence type="ECO:0000256" key="11">
    <source>
        <dbReference type="ARBA" id="ARBA00045497"/>
    </source>
</evidence>
<evidence type="ECO:0000256" key="7">
    <source>
        <dbReference type="ARBA" id="ARBA00022989"/>
    </source>
</evidence>
<comment type="subcellular location">
    <subcellularLocation>
        <location evidence="1">Cell membrane</location>
        <topology evidence="1">Multi-pass membrane protein</topology>
    </subcellularLocation>
    <subcellularLocation>
        <location evidence="12">Membrane</location>
        <topology evidence="12">Multi-pass membrane protein</topology>
    </subcellularLocation>
</comment>
<name>Q2FPE1_METHJ</name>
<feature type="transmembrane region" description="Helical" evidence="12">
    <location>
        <begin position="330"/>
        <end position="350"/>
    </location>
</feature>
<dbReference type="InterPro" id="IPR004488">
    <property type="entry name" value="Mg/Co-transport_prot_CorA"/>
</dbReference>
<feature type="transmembrane region" description="Helical" evidence="12">
    <location>
        <begin position="295"/>
        <end position="318"/>
    </location>
</feature>
<dbReference type="SUPFAM" id="SSF143865">
    <property type="entry name" value="CorA soluble domain-like"/>
    <property type="match status" value="1"/>
</dbReference>
<comment type="catalytic activity">
    <reaction evidence="10">
        <text>Mg(2+)(in) = Mg(2+)(out)</text>
        <dbReference type="Rhea" id="RHEA:29827"/>
        <dbReference type="ChEBI" id="CHEBI:18420"/>
    </reaction>
</comment>
<dbReference type="EnsemblBacteria" id="ABD40719">
    <property type="protein sequence ID" value="ABD40719"/>
    <property type="gene ID" value="Mhun_0969"/>
</dbReference>
<dbReference type="PANTHER" id="PTHR46494:SF1">
    <property type="entry name" value="CORA FAMILY METAL ION TRANSPORTER (EUROFUNG)"/>
    <property type="match status" value="1"/>
</dbReference>
<keyword evidence="7 12" id="KW-1133">Transmembrane helix</keyword>
<accession>Q2FPE1</accession>
<dbReference type="Gene3D" id="3.30.460.20">
    <property type="entry name" value="CorA soluble domain-like"/>
    <property type="match status" value="1"/>
</dbReference>
<keyword evidence="8 12" id="KW-0406">Ion transport</keyword>
<dbReference type="NCBIfam" id="TIGR00383">
    <property type="entry name" value="corA"/>
    <property type="match status" value="1"/>
</dbReference>
<organism evidence="13 14">
    <name type="scientific">Methanospirillum hungatei JF-1 (strain ATCC 27890 / DSM 864 / NBRC 100397 / JF-1)</name>
    <dbReference type="NCBI Taxonomy" id="323259"/>
    <lineage>
        <taxon>Archaea</taxon>
        <taxon>Methanobacteriati</taxon>
        <taxon>Methanobacteriota</taxon>
        <taxon>Stenosarchaea group</taxon>
        <taxon>Methanomicrobia</taxon>
        <taxon>Methanomicrobiales</taxon>
        <taxon>Methanospirillaceae</taxon>
        <taxon>Methanospirillum</taxon>
    </lineage>
</organism>
<comment type="similarity">
    <text evidence="2 12">Belongs to the CorA metal ion transporter (MIT) (TC 1.A.35) family.</text>
</comment>
<dbReference type="STRING" id="323259.Mhun_0969"/>
<dbReference type="Pfam" id="PF01544">
    <property type="entry name" value="CorA"/>
    <property type="match status" value="1"/>
</dbReference>
<evidence type="ECO:0000313" key="13">
    <source>
        <dbReference type="EMBL" id="ABD40719.1"/>
    </source>
</evidence>
<keyword evidence="9 12" id="KW-0472">Membrane</keyword>
<dbReference type="InterPro" id="IPR045861">
    <property type="entry name" value="CorA_cytoplasmic_dom"/>
</dbReference>
<dbReference type="SUPFAM" id="SSF144083">
    <property type="entry name" value="Magnesium transport protein CorA, transmembrane region"/>
    <property type="match status" value="1"/>
</dbReference>
<dbReference type="EMBL" id="CP000254">
    <property type="protein sequence ID" value="ABD40719.1"/>
    <property type="molecule type" value="Genomic_DNA"/>
</dbReference>
<dbReference type="GO" id="GO:0000287">
    <property type="term" value="F:magnesium ion binding"/>
    <property type="evidence" value="ECO:0007669"/>
    <property type="project" value="TreeGrafter"/>
</dbReference>
<keyword evidence="3 12" id="KW-0813">Transport</keyword>
<dbReference type="GO" id="GO:0050897">
    <property type="term" value="F:cobalt ion binding"/>
    <property type="evidence" value="ECO:0007669"/>
    <property type="project" value="TreeGrafter"/>
</dbReference>
<evidence type="ECO:0000256" key="6">
    <source>
        <dbReference type="ARBA" id="ARBA00022842"/>
    </source>
</evidence>
<dbReference type="GO" id="GO:0005886">
    <property type="term" value="C:plasma membrane"/>
    <property type="evidence" value="ECO:0007669"/>
    <property type="project" value="UniProtKB-SubCell"/>
</dbReference>
<dbReference type="InParanoid" id="Q2FPE1"/>
<dbReference type="FunCoup" id="Q2FPE1">
    <property type="interactions" value="5"/>
</dbReference>
<dbReference type="FunFam" id="1.20.58.340:FF:000004">
    <property type="entry name" value="Magnesium transport protein CorA"/>
    <property type="match status" value="1"/>
</dbReference>
<dbReference type="PANTHER" id="PTHR46494">
    <property type="entry name" value="CORA FAMILY METAL ION TRANSPORTER (EUROFUNG)"/>
    <property type="match status" value="1"/>
</dbReference>
<dbReference type="CDD" id="cd12828">
    <property type="entry name" value="TmCorA-like_1"/>
    <property type="match status" value="1"/>
</dbReference>
<keyword evidence="4 12" id="KW-1003">Cell membrane</keyword>
<evidence type="ECO:0000256" key="5">
    <source>
        <dbReference type="ARBA" id="ARBA00022692"/>
    </source>
</evidence>
<evidence type="ECO:0000256" key="1">
    <source>
        <dbReference type="ARBA" id="ARBA00004651"/>
    </source>
</evidence>
<evidence type="ECO:0000256" key="3">
    <source>
        <dbReference type="ARBA" id="ARBA00022448"/>
    </source>
</evidence>
<evidence type="ECO:0000256" key="12">
    <source>
        <dbReference type="RuleBase" id="RU362010"/>
    </source>
</evidence>
<sequence>MQPVQKVPYEDHVSIKTGLPPGIPIYIGKHEPEVTKVSALIYSADGFNIFPEIQASDISEIRSGYGICWVHISGLKDIDKINQILSDAILHPLIAEDVFNTKGRAKVEDFGDTLFIILDIILSNGTELQSRKINIITKEKLLISISETSNPFENIKTRISLPNGKFRTHDVDYLMYSIIDSVVDTYFFGLERIEDLSEKLEERVVHDPNSDIIIEIQSFRHTLIKFKRQVWSLRDVIMHLERSDSDFLTDSTRIFMRDVYDHVIKISEDLDIHREMAEGIMEIYLSSVSNRTNEIVRVLTVIAVIFIPLTFLTGVYGMNFSYLPGIDHPAGPIIIFGIMILITTSMAAIFRWKKWI</sequence>
<keyword evidence="6 12" id="KW-0460">Magnesium</keyword>
<dbReference type="InterPro" id="IPR002523">
    <property type="entry name" value="MgTranspt_CorA/ZnTranspt_ZntB"/>
</dbReference>
<dbReference type="KEGG" id="mhu:Mhun_0969"/>
<dbReference type="Gene3D" id="1.20.58.340">
    <property type="entry name" value="Magnesium transport protein CorA, transmembrane region"/>
    <property type="match status" value="2"/>
</dbReference>
<evidence type="ECO:0000256" key="10">
    <source>
        <dbReference type="ARBA" id="ARBA00034269"/>
    </source>
</evidence>
<dbReference type="GO" id="GO:0015087">
    <property type="term" value="F:cobalt ion transmembrane transporter activity"/>
    <property type="evidence" value="ECO:0007669"/>
    <property type="project" value="UniProtKB-UniRule"/>
</dbReference>
<dbReference type="InterPro" id="IPR045863">
    <property type="entry name" value="CorA_TM1_TM2"/>
</dbReference>
<dbReference type="Proteomes" id="UP000001941">
    <property type="component" value="Chromosome"/>
</dbReference>
<evidence type="ECO:0000256" key="2">
    <source>
        <dbReference type="ARBA" id="ARBA00009765"/>
    </source>
</evidence>
<dbReference type="HOGENOM" id="CLU_007127_0_0_2"/>
<evidence type="ECO:0000256" key="8">
    <source>
        <dbReference type="ARBA" id="ARBA00023065"/>
    </source>
</evidence>
<dbReference type="GO" id="GO:0015095">
    <property type="term" value="F:magnesium ion transmembrane transporter activity"/>
    <property type="evidence" value="ECO:0007669"/>
    <property type="project" value="UniProtKB-UniRule"/>
</dbReference>
<evidence type="ECO:0000256" key="4">
    <source>
        <dbReference type="ARBA" id="ARBA00022475"/>
    </source>
</evidence>
<comment type="function">
    <text evidence="11">Mediates influx of magnesium ions. Alternates between open and closed states. Activated by low cytoplasmic Mg(2+) levels. Inactive when cytoplasmic Mg(2+) levels are high.</text>
</comment>
<dbReference type="AlphaFoldDB" id="Q2FPE1"/>
<dbReference type="eggNOG" id="arCOG02265">
    <property type="taxonomic scope" value="Archaea"/>
</dbReference>
<keyword evidence="14" id="KW-1185">Reference proteome</keyword>
<evidence type="ECO:0000313" key="14">
    <source>
        <dbReference type="Proteomes" id="UP000001941"/>
    </source>
</evidence>
<reference evidence="14" key="1">
    <citation type="journal article" date="2016" name="Stand. Genomic Sci.">
        <title>Complete genome sequence of Methanospirillum hungatei type strain JF1.</title>
        <authorList>
            <person name="Gunsalus R.P."/>
            <person name="Cook L.E."/>
            <person name="Crable B."/>
            <person name="Rohlin L."/>
            <person name="McDonald E."/>
            <person name="Mouttaki H."/>
            <person name="Sieber J.R."/>
            <person name="Poweleit N."/>
            <person name="Zhou H."/>
            <person name="Lapidus A.L."/>
            <person name="Daligault H.E."/>
            <person name="Land M."/>
            <person name="Gilna P."/>
            <person name="Ivanova N."/>
            <person name="Kyrpides N."/>
            <person name="Culley D.E."/>
            <person name="McInerney M.J."/>
        </authorList>
    </citation>
    <scope>NUCLEOTIDE SEQUENCE [LARGE SCALE GENOMIC DNA]</scope>
    <source>
        <strain evidence="14">ATCC 27890 / DSM 864 / NBRC 100397 / JF-1</strain>
    </source>
</reference>
<gene>
    <name evidence="12" type="primary">corA</name>
    <name evidence="13" type="ordered locus">Mhun_0969</name>
</gene>
<protein>
    <recommendedName>
        <fullName evidence="12">Magnesium transport protein CorA</fullName>
    </recommendedName>
</protein>
<evidence type="ECO:0000256" key="9">
    <source>
        <dbReference type="ARBA" id="ARBA00023136"/>
    </source>
</evidence>
<keyword evidence="5 12" id="KW-0812">Transmembrane</keyword>